<evidence type="ECO:0000256" key="2">
    <source>
        <dbReference type="PROSITE-ProRule" id="PRU00169"/>
    </source>
</evidence>
<dbReference type="InterPro" id="IPR050595">
    <property type="entry name" value="Bact_response_regulator"/>
</dbReference>
<dbReference type="SUPFAM" id="SSF52172">
    <property type="entry name" value="CheY-like"/>
    <property type="match status" value="1"/>
</dbReference>
<dbReference type="Gene3D" id="3.40.50.2300">
    <property type="match status" value="1"/>
</dbReference>
<name>A0A926VB48_9CYAN</name>
<sequence>MTANRILLIHKEPNIREIIQACLTDLGGWNVRSVSSSLEGLRQASLDRPDAIILEFCLNEIDGLLFVKHLKKQPETEKIPVVLLALRSKWVDFQHIWFQRYQLQVVILNPIDPVMLTVQIANVLGWKINSEIDRKDDLYC</sequence>
<accession>A0A926VB48</accession>
<dbReference type="EMBL" id="JACJPW010000008">
    <property type="protein sequence ID" value="MBD2180430.1"/>
    <property type="molecule type" value="Genomic_DNA"/>
</dbReference>
<dbReference type="InterPro" id="IPR011006">
    <property type="entry name" value="CheY-like_superfamily"/>
</dbReference>
<proteinExistence type="predicted"/>
<dbReference type="SMART" id="SM00448">
    <property type="entry name" value="REC"/>
    <property type="match status" value="1"/>
</dbReference>
<dbReference type="PANTHER" id="PTHR44591">
    <property type="entry name" value="STRESS RESPONSE REGULATOR PROTEIN 1"/>
    <property type="match status" value="1"/>
</dbReference>
<evidence type="ECO:0000313" key="5">
    <source>
        <dbReference type="Proteomes" id="UP000641646"/>
    </source>
</evidence>
<comment type="caution">
    <text evidence="2">Lacks conserved residue(s) required for the propagation of feature annotation.</text>
</comment>
<dbReference type="Proteomes" id="UP000641646">
    <property type="component" value="Unassembled WGS sequence"/>
</dbReference>
<reference evidence="4" key="2">
    <citation type="submission" date="2020-08" db="EMBL/GenBank/DDBJ databases">
        <authorList>
            <person name="Chen M."/>
            <person name="Teng W."/>
            <person name="Zhao L."/>
            <person name="Hu C."/>
            <person name="Zhou Y."/>
            <person name="Han B."/>
            <person name="Song L."/>
            <person name="Shu W."/>
        </authorList>
    </citation>
    <scope>NUCLEOTIDE SEQUENCE</scope>
    <source>
        <strain evidence="4">FACHB-1375</strain>
    </source>
</reference>
<dbReference type="Pfam" id="PF00072">
    <property type="entry name" value="Response_reg"/>
    <property type="match status" value="1"/>
</dbReference>
<organism evidence="4 5">
    <name type="scientific">Aerosakkonema funiforme FACHB-1375</name>
    <dbReference type="NCBI Taxonomy" id="2949571"/>
    <lineage>
        <taxon>Bacteria</taxon>
        <taxon>Bacillati</taxon>
        <taxon>Cyanobacteriota</taxon>
        <taxon>Cyanophyceae</taxon>
        <taxon>Oscillatoriophycideae</taxon>
        <taxon>Aerosakkonematales</taxon>
        <taxon>Aerosakkonemataceae</taxon>
        <taxon>Aerosakkonema</taxon>
    </lineage>
</organism>
<dbReference type="GO" id="GO:0000160">
    <property type="term" value="P:phosphorelay signal transduction system"/>
    <property type="evidence" value="ECO:0007669"/>
    <property type="project" value="InterPro"/>
</dbReference>
<feature type="domain" description="Response regulatory" evidence="3">
    <location>
        <begin position="5"/>
        <end position="124"/>
    </location>
</feature>
<keyword evidence="1" id="KW-0597">Phosphoprotein</keyword>
<evidence type="ECO:0000256" key="1">
    <source>
        <dbReference type="ARBA" id="ARBA00022553"/>
    </source>
</evidence>
<protein>
    <submittedName>
        <fullName evidence="4">Response regulator</fullName>
    </submittedName>
</protein>
<dbReference type="PROSITE" id="PS50110">
    <property type="entry name" value="RESPONSE_REGULATORY"/>
    <property type="match status" value="1"/>
</dbReference>
<dbReference type="AlphaFoldDB" id="A0A926VB48"/>
<evidence type="ECO:0000313" key="4">
    <source>
        <dbReference type="EMBL" id="MBD2180430.1"/>
    </source>
</evidence>
<dbReference type="PANTHER" id="PTHR44591:SF22">
    <property type="entry name" value="CHEY SUBFAMILY"/>
    <property type="match status" value="1"/>
</dbReference>
<comment type="caution">
    <text evidence="4">The sequence shown here is derived from an EMBL/GenBank/DDBJ whole genome shotgun (WGS) entry which is preliminary data.</text>
</comment>
<keyword evidence="5" id="KW-1185">Reference proteome</keyword>
<gene>
    <name evidence="4" type="ORF">H6G03_04790</name>
</gene>
<dbReference type="InterPro" id="IPR001789">
    <property type="entry name" value="Sig_transdc_resp-reg_receiver"/>
</dbReference>
<reference evidence="4" key="1">
    <citation type="journal article" date="2015" name="ISME J.">
        <title>Draft Genome Sequence of Streptomyces incarnatus NRRL8089, which Produces the Nucleoside Antibiotic Sinefungin.</title>
        <authorList>
            <person name="Oshima K."/>
            <person name="Hattori M."/>
            <person name="Shimizu H."/>
            <person name="Fukuda K."/>
            <person name="Nemoto M."/>
            <person name="Inagaki K."/>
            <person name="Tamura T."/>
        </authorList>
    </citation>
    <scope>NUCLEOTIDE SEQUENCE</scope>
    <source>
        <strain evidence="4">FACHB-1375</strain>
    </source>
</reference>
<evidence type="ECO:0000259" key="3">
    <source>
        <dbReference type="PROSITE" id="PS50110"/>
    </source>
</evidence>